<keyword evidence="6" id="KW-1185">Reference proteome</keyword>
<dbReference type="Gene3D" id="2.10.25.10">
    <property type="entry name" value="Laminin"/>
    <property type="match status" value="1"/>
</dbReference>
<keyword evidence="3" id="KW-0812">Transmembrane</keyword>
<proteinExistence type="predicted"/>
<dbReference type="InterPro" id="IPR001507">
    <property type="entry name" value="ZP_dom"/>
</dbReference>
<dbReference type="SMART" id="SM00241">
    <property type="entry name" value="ZP"/>
    <property type="match status" value="1"/>
</dbReference>
<evidence type="ECO:0000256" key="1">
    <source>
        <dbReference type="ARBA" id="ARBA00022729"/>
    </source>
</evidence>
<dbReference type="EMBL" id="CAWYQH010000119">
    <property type="protein sequence ID" value="CAK8690375.1"/>
    <property type="molecule type" value="Genomic_DNA"/>
</dbReference>
<gene>
    <name evidence="5" type="ORF">CVLEPA_LOCUS23003</name>
</gene>
<keyword evidence="3" id="KW-1133">Transmembrane helix</keyword>
<dbReference type="InterPro" id="IPR055355">
    <property type="entry name" value="ZP-C"/>
</dbReference>
<feature type="transmembrane region" description="Helical" evidence="3">
    <location>
        <begin position="432"/>
        <end position="456"/>
    </location>
</feature>
<keyword evidence="3" id="KW-0472">Membrane</keyword>
<keyword evidence="2" id="KW-1015">Disulfide bond</keyword>
<dbReference type="Gene3D" id="2.60.40.4100">
    <property type="entry name" value="Zona pellucida, ZP-C domain"/>
    <property type="match status" value="1"/>
</dbReference>
<dbReference type="Pfam" id="PF23344">
    <property type="entry name" value="ZP-N"/>
    <property type="match status" value="1"/>
</dbReference>
<comment type="caution">
    <text evidence="5">The sequence shown here is derived from an EMBL/GenBank/DDBJ whole genome shotgun (WGS) entry which is preliminary data.</text>
</comment>
<dbReference type="PANTHER" id="PTHR14002:SF59">
    <property type="entry name" value="CUB AND ZONA PELLUCIDA-LIKE DOMAIN-CONTAINING PROTEIN 1-RELATED"/>
    <property type="match status" value="1"/>
</dbReference>
<evidence type="ECO:0000259" key="4">
    <source>
        <dbReference type="PROSITE" id="PS51034"/>
    </source>
</evidence>
<evidence type="ECO:0000256" key="3">
    <source>
        <dbReference type="SAM" id="Phobius"/>
    </source>
</evidence>
<evidence type="ECO:0000313" key="5">
    <source>
        <dbReference type="EMBL" id="CAK8690375.1"/>
    </source>
</evidence>
<keyword evidence="1" id="KW-0732">Signal</keyword>
<dbReference type="InterPro" id="IPR042235">
    <property type="entry name" value="ZP-C_dom"/>
</dbReference>
<evidence type="ECO:0000256" key="2">
    <source>
        <dbReference type="ARBA" id="ARBA00023157"/>
    </source>
</evidence>
<feature type="domain" description="ZP" evidence="4">
    <location>
        <begin position="90"/>
        <end position="356"/>
    </location>
</feature>
<dbReference type="PANTHER" id="PTHR14002">
    <property type="entry name" value="ENDOGLIN/TGF-BETA RECEPTOR TYPE III"/>
    <property type="match status" value="1"/>
</dbReference>
<organism evidence="5 6">
    <name type="scientific">Clavelina lepadiformis</name>
    <name type="common">Light-bulb sea squirt</name>
    <name type="synonym">Ascidia lepadiformis</name>
    <dbReference type="NCBI Taxonomy" id="159417"/>
    <lineage>
        <taxon>Eukaryota</taxon>
        <taxon>Metazoa</taxon>
        <taxon>Chordata</taxon>
        <taxon>Tunicata</taxon>
        <taxon>Ascidiacea</taxon>
        <taxon>Aplousobranchia</taxon>
        <taxon>Clavelinidae</taxon>
        <taxon>Clavelina</taxon>
    </lineage>
</organism>
<dbReference type="Proteomes" id="UP001642483">
    <property type="component" value="Unassembled WGS sequence"/>
</dbReference>
<sequence>MFLQVVTLLPLSAEKKKYNFLNYPTKMLSSVQRCITVVVGGASSPCSINNGGCSDECITISSASYYCDCPRKCWYLATDGRTCKPNFEIDCGNQRMDIVVPTCAVDSSILSVGYHASLVNPTPEECKVQIDEDFYNFSISYSQCQMHVWETFWEITYSNTVRLWAESLSENSNSTNNVITRGAWYLVPVSCTFFKFGNVTTFFKPEDQQVALLSVPGMGAFSFSLDFYNSSTFNEAVGPYDYPLTFTVNSDIYFGVRAVGGGANMQIFTINCVALPNTNDDSLLYTMISDGCLLDATMVQYPSSSSMENHFSIKAFKFRESLPSPDGPTIVHISCSVMVCTDNLQITRCSQGCVNTDISVRKKRSSNNKFYRFKRQVVDDDDDDDDQSVDLNVTESPIQQVASRDINIVLDINVNTVAPEEKTTNGNPTPTIILVAAGVVGVACFFLVVMCFIICYHNKYIRPRNEVLPLEQHNEATYVHDVFLPSIDLAFNQVNSMHSHIPVESTVNEFMWSRRIINGHNAAIFAQFPTYKSQL</sequence>
<dbReference type="PROSITE" id="PS51034">
    <property type="entry name" value="ZP_2"/>
    <property type="match status" value="1"/>
</dbReference>
<reference evidence="5 6" key="1">
    <citation type="submission" date="2024-02" db="EMBL/GenBank/DDBJ databases">
        <authorList>
            <person name="Daric V."/>
            <person name="Darras S."/>
        </authorList>
    </citation>
    <scope>NUCLEOTIDE SEQUENCE [LARGE SCALE GENOMIC DNA]</scope>
</reference>
<dbReference type="Gene3D" id="2.60.40.3210">
    <property type="entry name" value="Zona pellucida, ZP-N domain"/>
    <property type="match status" value="1"/>
</dbReference>
<accession>A0ABP0GJI6</accession>
<protein>
    <recommendedName>
        <fullName evidence="4">ZP domain-containing protein</fullName>
    </recommendedName>
</protein>
<evidence type="ECO:0000313" key="6">
    <source>
        <dbReference type="Proteomes" id="UP001642483"/>
    </source>
</evidence>
<name>A0ABP0GJI6_CLALP</name>
<dbReference type="InterPro" id="IPR055356">
    <property type="entry name" value="ZP-N"/>
</dbReference>
<dbReference type="SUPFAM" id="SSF57196">
    <property type="entry name" value="EGF/Laminin"/>
    <property type="match status" value="1"/>
</dbReference>
<dbReference type="Pfam" id="PF00100">
    <property type="entry name" value="Zona_pellucida"/>
    <property type="match status" value="1"/>
</dbReference>